<reference evidence="1" key="1">
    <citation type="submission" date="2020-08" db="EMBL/GenBank/DDBJ databases">
        <title>Genome Sequencing and Pan-Genome Analysis of Migratory bird Vibrio Strains, Inner Mongolia.</title>
        <authorList>
            <person name="Zheng L."/>
        </authorList>
    </citation>
    <scope>NUCLEOTIDE SEQUENCE</scope>
    <source>
        <strain evidence="1">M13F</strain>
    </source>
</reference>
<organism evidence="1 2">
    <name type="scientific">Vibrio metschnikovii</name>
    <dbReference type="NCBI Taxonomy" id="28172"/>
    <lineage>
        <taxon>Bacteria</taxon>
        <taxon>Pseudomonadati</taxon>
        <taxon>Pseudomonadota</taxon>
        <taxon>Gammaproteobacteria</taxon>
        <taxon>Vibrionales</taxon>
        <taxon>Vibrionaceae</taxon>
        <taxon>Vibrio</taxon>
    </lineage>
</organism>
<proteinExistence type="predicted"/>
<evidence type="ECO:0000313" key="1">
    <source>
        <dbReference type="EMBL" id="MBC5850137.1"/>
    </source>
</evidence>
<gene>
    <name evidence="1" type="ORF">H8Q88_04085</name>
</gene>
<dbReference type="GeneID" id="79887673"/>
<name>A0A9X0R650_VIBME</name>
<keyword evidence="2" id="KW-1185">Reference proteome</keyword>
<protein>
    <submittedName>
        <fullName evidence="1">30S ribosomal protein S6 modification protein</fullName>
    </submittedName>
</protein>
<sequence>MFHQSKILVWYKVASQKVILGEALIHQHQDVVSLWLHTPIEEPNREDCSPNQYGYQLSLFDDGGREIAQKSVSGSTVDRLLFGIKASA</sequence>
<accession>A0A9X0R650</accession>
<comment type="caution">
    <text evidence="1">The sequence shown here is derived from an EMBL/GenBank/DDBJ whole genome shotgun (WGS) entry which is preliminary data.</text>
</comment>
<evidence type="ECO:0000313" key="2">
    <source>
        <dbReference type="Proteomes" id="UP000615796"/>
    </source>
</evidence>
<dbReference type="OrthoDB" id="5879601at2"/>
<dbReference type="AlphaFoldDB" id="A0A9X0R650"/>
<dbReference type="EMBL" id="JACRUP010000001">
    <property type="protein sequence ID" value="MBC5850137.1"/>
    <property type="molecule type" value="Genomic_DNA"/>
</dbReference>
<dbReference type="RefSeq" id="WP_040904342.1">
    <property type="nucleotide sequence ID" value="NZ_CAWQCL010000001.1"/>
</dbReference>
<dbReference type="Proteomes" id="UP000615796">
    <property type="component" value="Unassembled WGS sequence"/>
</dbReference>